<reference evidence="3 4" key="1">
    <citation type="journal article" date="2019" name="Sci. Rep.">
        <title>Orb-weaving spider Araneus ventricosus genome elucidates the spidroin gene catalogue.</title>
        <authorList>
            <person name="Kono N."/>
            <person name="Nakamura H."/>
            <person name="Ohtoshi R."/>
            <person name="Moran D.A.P."/>
            <person name="Shinohara A."/>
            <person name="Yoshida Y."/>
            <person name="Fujiwara M."/>
            <person name="Mori M."/>
            <person name="Tomita M."/>
            <person name="Arakawa K."/>
        </authorList>
    </citation>
    <scope>NUCLEOTIDE SEQUENCE [LARGE SCALE GENOMIC DNA]</scope>
</reference>
<feature type="domain" description="Ribonucleotide reductase large subunit C-terminal" evidence="2">
    <location>
        <begin position="1"/>
        <end position="99"/>
    </location>
</feature>
<organism evidence="3 4">
    <name type="scientific">Araneus ventricosus</name>
    <name type="common">Orbweaver spider</name>
    <name type="synonym">Epeira ventricosa</name>
    <dbReference type="NCBI Taxonomy" id="182803"/>
    <lineage>
        <taxon>Eukaryota</taxon>
        <taxon>Metazoa</taxon>
        <taxon>Ecdysozoa</taxon>
        <taxon>Arthropoda</taxon>
        <taxon>Chelicerata</taxon>
        <taxon>Arachnida</taxon>
        <taxon>Araneae</taxon>
        <taxon>Araneomorphae</taxon>
        <taxon>Entelegynae</taxon>
        <taxon>Araneoidea</taxon>
        <taxon>Araneidae</taxon>
        <taxon>Araneus</taxon>
    </lineage>
</organism>
<dbReference type="InterPro" id="IPR000788">
    <property type="entry name" value="RNR_lg_C"/>
</dbReference>
<dbReference type="GO" id="GO:0009263">
    <property type="term" value="P:deoxyribonucleotide biosynthetic process"/>
    <property type="evidence" value="ECO:0007669"/>
    <property type="project" value="TreeGrafter"/>
</dbReference>
<feature type="non-terminal residue" evidence="3">
    <location>
        <position position="1"/>
    </location>
</feature>
<dbReference type="GO" id="GO:0005524">
    <property type="term" value="F:ATP binding"/>
    <property type="evidence" value="ECO:0007669"/>
    <property type="project" value="TreeGrafter"/>
</dbReference>
<keyword evidence="4" id="KW-1185">Reference proteome</keyword>
<sequence length="128" mass="14235">VVNHHLVSDLISLGLWDEKMKNRIIADHGSIQNISEIPEDLKKLYRTVWEIPQKTILKMAADRGAFIDQSQSLNVHIAQPTYGKMTSMHFYGWKLAPKCTTEVLRSQSSQTLGCAASLASRSQIGIGA</sequence>
<evidence type="ECO:0000256" key="1">
    <source>
        <dbReference type="ARBA" id="ARBA00010406"/>
    </source>
</evidence>
<dbReference type="PANTHER" id="PTHR11573">
    <property type="entry name" value="RIBONUCLEOSIDE-DIPHOSPHATE REDUCTASE LARGE CHAIN"/>
    <property type="match status" value="1"/>
</dbReference>
<dbReference type="PANTHER" id="PTHR11573:SF6">
    <property type="entry name" value="RIBONUCLEOSIDE-DIPHOSPHATE REDUCTASE LARGE SUBUNIT"/>
    <property type="match status" value="1"/>
</dbReference>
<dbReference type="GO" id="GO:0005971">
    <property type="term" value="C:ribonucleoside-diphosphate reductase complex"/>
    <property type="evidence" value="ECO:0007669"/>
    <property type="project" value="TreeGrafter"/>
</dbReference>
<comment type="caution">
    <text evidence="3">The sequence shown here is derived from an EMBL/GenBank/DDBJ whole genome shotgun (WGS) entry which is preliminary data.</text>
</comment>
<dbReference type="Pfam" id="PF02867">
    <property type="entry name" value="Ribonuc_red_lgC"/>
    <property type="match status" value="1"/>
</dbReference>
<dbReference type="GO" id="GO:0004748">
    <property type="term" value="F:ribonucleoside-diphosphate reductase activity, thioredoxin disulfide as acceptor"/>
    <property type="evidence" value="ECO:0007669"/>
    <property type="project" value="TreeGrafter"/>
</dbReference>
<dbReference type="EMBL" id="BGPR01100951">
    <property type="protein sequence ID" value="GBM57985.1"/>
    <property type="molecule type" value="Genomic_DNA"/>
</dbReference>
<evidence type="ECO:0000313" key="3">
    <source>
        <dbReference type="EMBL" id="GBM57985.1"/>
    </source>
</evidence>
<gene>
    <name evidence="3" type="primary">Rrm1_3</name>
    <name evidence="3" type="ORF">AVEN_249086_1</name>
</gene>
<comment type="similarity">
    <text evidence="1">Belongs to the ribonucleoside diphosphate reductase large chain family.</text>
</comment>
<accession>A0A4Y2GYV2</accession>
<dbReference type="InterPro" id="IPR039718">
    <property type="entry name" value="Rrm1"/>
</dbReference>
<name>A0A4Y2GYV2_ARAVE</name>
<dbReference type="Gene3D" id="3.20.70.20">
    <property type="match status" value="1"/>
</dbReference>
<dbReference type="SUPFAM" id="SSF51998">
    <property type="entry name" value="PFL-like glycyl radical enzymes"/>
    <property type="match status" value="1"/>
</dbReference>
<evidence type="ECO:0000313" key="4">
    <source>
        <dbReference type="Proteomes" id="UP000499080"/>
    </source>
</evidence>
<dbReference type="OrthoDB" id="6410091at2759"/>
<evidence type="ECO:0000259" key="2">
    <source>
        <dbReference type="Pfam" id="PF02867"/>
    </source>
</evidence>
<dbReference type="AlphaFoldDB" id="A0A4Y2GYV2"/>
<dbReference type="Proteomes" id="UP000499080">
    <property type="component" value="Unassembled WGS sequence"/>
</dbReference>
<protein>
    <submittedName>
        <fullName evidence="3">Ribonucleoside-diphosphate reductase large subunit</fullName>
    </submittedName>
</protein>
<proteinExistence type="inferred from homology"/>